<feature type="region of interest" description="Disordered" evidence="1">
    <location>
        <begin position="1"/>
        <end position="33"/>
    </location>
</feature>
<dbReference type="Proteomes" id="UP000008207">
    <property type="component" value="Chromosome"/>
</dbReference>
<dbReference type="KEGG" id="mno:Mnod_3835"/>
<dbReference type="STRING" id="460265.Mnod_3835"/>
<evidence type="ECO:0000313" key="3">
    <source>
        <dbReference type="Proteomes" id="UP000008207"/>
    </source>
</evidence>
<name>B8IRJ5_METNO</name>
<protein>
    <submittedName>
        <fullName evidence="2">Uncharacterized protein</fullName>
    </submittedName>
</protein>
<accession>B8IRJ5</accession>
<organism evidence="2 3">
    <name type="scientific">Methylobacterium nodulans (strain LMG 21967 / CNCM I-2342 / ORS 2060)</name>
    <dbReference type="NCBI Taxonomy" id="460265"/>
    <lineage>
        <taxon>Bacteria</taxon>
        <taxon>Pseudomonadati</taxon>
        <taxon>Pseudomonadota</taxon>
        <taxon>Alphaproteobacteria</taxon>
        <taxon>Hyphomicrobiales</taxon>
        <taxon>Methylobacteriaceae</taxon>
        <taxon>Methylobacterium</taxon>
    </lineage>
</organism>
<feature type="compositionally biased region" description="Polar residues" evidence="1">
    <location>
        <begin position="1"/>
        <end position="20"/>
    </location>
</feature>
<keyword evidence="3" id="KW-1185">Reference proteome</keyword>
<sequence length="145" mass="15887">MSFASTITAGSFPQDQTPMHTASGRGMRKSGHDVRKFSQIDARTLAERACRFLRQRYPNKTALYVEADTGVPSSTVRKWLDQGHCPSGPAYDAMIATYGAAFLCAMRPDEHGAWFHRVARAERQAALEARAAAIQSQLDALTGGR</sequence>
<evidence type="ECO:0000256" key="1">
    <source>
        <dbReference type="SAM" id="MobiDB-lite"/>
    </source>
</evidence>
<dbReference type="AlphaFoldDB" id="B8IRJ5"/>
<dbReference type="EMBL" id="CP001349">
    <property type="protein sequence ID" value="ACL58735.1"/>
    <property type="molecule type" value="Genomic_DNA"/>
</dbReference>
<gene>
    <name evidence="2" type="ordered locus">Mnod_3835</name>
</gene>
<proteinExistence type="predicted"/>
<dbReference type="HOGENOM" id="CLU_1784623_0_0_5"/>
<evidence type="ECO:0000313" key="2">
    <source>
        <dbReference type="EMBL" id="ACL58735.1"/>
    </source>
</evidence>
<reference evidence="2 3" key="1">
    <citation type="submission" date="2009-01" db="EMBL/GenBank/DDBJ databases">
        <title>Complete sequence of chromosome of Methylobacterium nodulans ORS 2060.</title>
        <authorList>
            <consortium name="US DOE Joint Genome Institute"/>
            <person name="Lucas S."/>
            <person name="Copeland A."/>
            <person name="Lapidus A."/>
            <person name="Glavina del Rio T."/>
            <person name="Dalin E."/>
            <person name="Tice H."/>
            <person name="Bruce D."/>
            <person name="Goodwin L."/>
            <person name="Pitluck S."/>
            <person name="Sims D."/>
            <person name="Brettin T."/>
            <person name="Detter J.C."/>
            <person name="Han C."/>
            <person name="Larimer F."/>
            <person name="Land M."/>
            <person name="Hauser L."/>
            <person name="Kyrpides N."/>
            <person name="Ivanova N."/>
            <person name="Marx C.J."/>
            <person name="Richardson P."/>
        </authorList>
    </citation>
    <scope>NUCLEOTIDE SEQUENCE [LARGE SCALE GENOMIC DNA]</scope>
    <source>
        <strain evidence="3">LMG 21967 / CNCM I-2342 / ORS 2060</strain>
    </source>
</reference>